<protein>
    <submittedName>
        <fullName evidence="6">TetR/AcrR family transcriptional regulator</fullName>
    </submittedName>
</protein>
<dbReference type="PANTHER" id="PTHR30055">
    <property type="entry name" value="HTH-TYPE TRANSCRIPTIONAL REGULATOR RUTR"/>
    <property type="match status" value="1"/>
</dbReference>
<dbReference type="InterPro" id="IPR009057">
    <property type="entry name" value="Homeodomain-like_sf"/>
</dbReference>
<dbReference type="SUPFAM" id="SSF48498">
    <property type="entry name" value="Tetracyclin repressor-like, C-terminal domain"/>
    <property type="match status" value="1"/>
</dbReference>
<dbReference type="InterPro" id="IPR041490">
    <property type="entry name" value="KstR2_TetR_C"/>
</dbReference>
<gene>
    <name evidence="6" type="ORF">HCU74_06290</name>
</gene>
<dbReference type="EMBL" id="JAAWWK010000002">
    <property type="protein sequence ID" value="NKI17029.1"/>
    <property type="molecule type" value="Genomic_DNA"/>
</dbReference>
<organism evidence="6 7">
    <name type="scientific">Spongiibacter thalassae</name>
    <dbReference type="NCBI Taxonomy" id="2721624"/>
    <lineage>
        <taxon>Bacteria</taxon>
        <taxon>Pseudomonadati</taxon>
        <taxon>Pseudomonadota</taxon>
        <taxon>Gammaproteobacteria</taxon>
        <taxon>Cellvibrionales</taxon>
        <taxon>Spongiibacteraceae</taxon>
        <taxon>Spongiibacter</taxon>
    </lineage>
</organism>
<evidence type="ECO:0000256" key="4">
    <source>
        <dbReference type="PROSITE-ProRule" id="PRU00335"/>
    </source>
</evidence>
<dbReference type="RefSeq" id="WP_168449561.1">
    <property type="nucleotide sequence ID" value="NZ_JAAWWK010000002.1"/>
</dbReference>
<dbReference type="Pfam" id="PF17932">
    <property type="entry name" value="TetR_C_24"/>
    <property type="match status" value="1"/>
</dbReference>
<reference evidence="6 7" key="1">
    <citation type="submission" date="2020-04" db="EMBL/GenBank/DDBJ databases">
        <authorList>
            <person name="Yoon J."/>
        </authorList>
    </citation>
    <scope>NUCLEOTIDE SEQUENCE [LARGE SCALE GENOMIC DNA]</scope>
    <source>
        <strain evidence="6 7">KMU-166</strain>
    </source>
</reference>
<evidence type="ECO:0000259" key="5">
    <source>
        <dbReference type="PROSITE" id="PS50977"/>
    </source>
</evidence>
<dbReference type="PROSITE" id="PS50977">
    <property type="entry name" value="HTH_TETR_2"/>
    <property type="match status" value="1"/>
</dbReference>
<sequence length="215" mass="22988">MRSLTLSANRCNDSSDDILPSNRLPKGAKAGILKAALRLFATKGFAGASMRDLSQAVGLQPASLYSHYKSKDIILGTLIDIGHSEHLAQMEQALADADDDYCSQLSAYVQANTRFHGDYALLATVINLELHALSDEFMAAALAARARSIQLVMEIITQGAKEGVFNIAHDPRLATSAVCAISLGISQWYNAEDGHNLDNIALANSDFALRLVGAA</sequence>
<dbReference type="PANTHER" id="PTHR30055:SF234">
    <property type="entry name" value="HTH-TYPE TRANSCRIPTIONAL REGULATOR BETI"/>
    <property type="match status" value="1"/>
</dbReference>
<feature type="DNA-binding region" description="H-T-H motif" evidence="4">
    <location>
        <begin position="49"/>
        <end position="68"/>
    </location>
</feature>
<keyword evidence="1" id="KW-0805">Transcription regulation</keyword>
<dbReference type="Pfam" id="PF00440">
    <property type="entry name" value="TetR_N"/>
    <property type="match status" value="1"/>
</dbReference>
<comment type="caution">
    <text evidence="6">The sequence shown here is derived from an EMBL/GenBank/DDBJ whole genome shotgun (WGS) entry which is preliminary data.</text>
</comment>
<name>A0ABX1GCX2_9GAMM</name>
<evidence type="ECO:0000256" key="2">
    <source>
        <dbReference type="ARBA" id="ARBA00023125"/>
    </source>
</evidence>
<evidence type="ECO:0000313" key="6">
    <source>
        <dbReference type="EMBL" id="NKI17029.1"/>
    </source>
</evidence>
<dbReference type="Proteomes" id="UP000765845">
    <property type="component" value="Unassembled WGS sequence"/>
</dbReference>
<keyword evidence="7" id="KW-1185">Reference proteome</keyword>
<accession>A0ABX1GCX2</accession>
<keyword evidence="3" id="KW-0804">Transcription</keyword>
<evidence type="ECO:0000313" key="7">
    <source>
        <dbReference type="Proteomes" id="UP000765845"/>
    </source>
</evidence>
<keyword evidence="2 4" id="KW-0238">DNA-binding</keyword>
<dbReference type="SUPFAM" id="SSF46689">
    <property type="entry name" value="Homeodomain-like"/>
    <property type="match status" value="1"/>
</dbReference>
<dbReference type="PRINTS" id="PR00455">
    <property type="entry name" value="HTHTETR"/>
</dbReference>
<dbReference type="InterPro" id="IPR036271">
    <property type="entry name" value="Tet_transcr_reg_TetR-rel_C_sf"/>
</dbReference>
<evidence type="ECO:0000256" key="1">
    <source>
        <dbReference type="ARBA" id="ARBA00023015"/>
    </source>
</evidence>
<proteinExistence type="predicted"/>
<feature type="domain" description="HTH tetR-type" evidence="5">
    <location>
        <begin position="26"/>
        <end position="86"/>
    </location>
</feature>
<evidence type="ECO:0000256" key="3">
    <source>
        <dbReference type="ARBA" id="ARBA00023163"/>
    </source>
</evidence>
<dbReference type="InterPro" id="IPR001647">
    <property type="entry name" value="HTH_TetR"/>
</dbReference>
<dbReference type="Gene3D" id="1.10.357.10">
    <property type="entry name" value="Tetracycline Repressor, domain 2"/>
    <property type="match status" value="1"/>
</dbReference>
<dbReference type="InterPro" id="IPR050109">
    <property type="entry name" value="HTH-type_TetR-like_transc_reg"/>
</dbReference>